<gene>
    <name evidence="3" type="ORF">CYJ95_12350</name>
</gene>
<keyword evidence="3" id="KW-0540">Nuclease</keyword>
<dbReference type="CDD" id="cd00085">
    <property type="entry name" value="HNHc"/>
    <property type="match status" value="1"/>
</dbReference>
<evidence type="ECO:0000313" key="4">
    <source>
        <dbReference type="Proteomes" id="UP000234847"/>
    </source>
</evidence>
<dbReference type="EMBL" id="PKJT01000030">
    <property type="protein sequence ID" value="PKZ78604.1"/>
    <property type="molecule type" value="Genomic_DNA"/>
</dbReference>
<protein>
    <submittedName>
        <fullName evidence="3">HNH endonuclease</fullName>
    </submittedName>
</protein>
<proteinExistence type="predicted"/>
<keyword evidence="3" id="KW-0255">Endonuclease</keyword>
<feature type="region of interest" description="Disordered" evidence="1">
    <location>
        <begin position="68"/>
        <end position="87"/>
    </location>
</feature>
<dbReference type="GO" id="GO:0004519">
    <property type="term" value="F:endonuclease activity"/>
    <property type="evidence" value="ECO:0007669"/>
    <property type="project" value="UniProtKB-KW"/>
</dbReference>
<dbReference type="Pfam" id="PF01844">
    <property type="entry name" value="HNH"/>
    <property type="match status" value="1"/>
</dbReference>
<organism evidence="3 4">
    <name type="scientific">Micrococcus luteus</name>
    <name type="common">Micrococcus lysodeikticus</name>
    <dbReference type="NCBI Taxonomy" id="1270"/>
    <lineage>
        <taxon>Bacteria</taxon>
        <taxon>Bacillati</taxon>
        <taxon>Actinomycetota</taxon>
        <taxon>Actinomycetes</taxon>
        <taxon>Micrococcales</taxon>
        <taxon>Micrococcaceae</taxon>
        <taxon>Micrococcus</taxon>
    </lineage>
</organism>
<sequence length="121" mass="13218">MGVLAVCLGNRPIEGGDMPSMEIGPDGSMRRAQRRTFDGAWKAKRARILKDQSHCYICGSAVDTSVPGTDPHGPSVDHLIPVSQGGTDDPENLILTHLACNMRRGTKDIDEVRHTPQSRVW</sequence>
<evidence type="ECO:0000259" key="2">
    <source>
        <dbReference type="SMART" id="SM00507"/>
    </source>
</evidence>
<reference evidence="3 4" key="1">
    <citation type="submission" date="2017-12" db="EMBL/GenBank/DDBJ databases">
        <title>Phylogenetic diversity of female urinary microbiome.</title>
        <authorList>
            <person name="Thomas-White K."/>
            <person name="Wolfe A.J."/>
        </authorList>
    </citation>
    <scope>NUCLEOTIDE SEQUENCE [LARGE SCALE GENOMIC DNA]</scope>
    <source>
        <strain evidence="3 4">UMB0038</strain>
    </source>
</reference>
<dbReference type="Gene3D" id="1.10.30.50">
    <property type="match status" value="1"/>
</dbReference>
<dbReference type="SMART" id="SM00507">
    <property type="entry name" value="HNHc"/>
    <property type="match status" value="1"/>
</dbReference>
<dbReference type="AlphaFoldDB" id="A0AAX0VH98"/>
<dbReference type="InterPro" id="IPR003615">
    <property type="entry name" value="HNH_nuc"/>
</dbReference>
<comment type="caution">
    <text evidence="3">The sequence shown here is derived from an EMBL/GenBank/DDBJ whole genome shotgun (WGS) entry which is preliminary data.</text>
</comment>
<name>A0AAX0VH98_MICLU</name>
<dbReference type="GO" id="GO:0008270">
    <property type="term" value="F:zinc ion binding"/>
    <property type="evidence" value="ECO:0007669"/>
    <property type="project" value="InterPro"/>
</dbReference>
<dbReference type="RefSeq" id="WP_080695891.1">
    <property type="nucleotide sequence ID" value="NZ_JBEYCW010000020.1"/>
</dbReference>
<evidence type="ECO:0000313" key="3">
    <source>
        <dbReference type="EMBL" id="PKZ78604.1"/>
    </source>
</evidence>
<dbReference type="GO" id="GO:0003676">
    <property type="term" value="F:nucleic acid binding"/>
    <property type="evidence" value="ECO:0007669"/>
    <property type="project" value="InterPro"/>
</dbReference>
<dbReference type="InterPro" id="IPR002711">
    <property type="entry name" value="HNH"/>
</dbReference>
<evidence type="ECO:0000256" key="1">
    <source>
        <dbReference type="SAM" id="MobiDB-lite"/>
    </source>
</evidence>
<feature type="domain" description="HNH nuclease" evidence="2">
    <location>
        <begin position="42"/>
        <end position="102"/>
    </location>
</feature>
<accession>A0AAX0VH98</accession>
<keyword evidence="3" id="KW-0378">Hydrolase</keyword>
<dbReference type="Proteomes" id="UP000234847">
    <property type="component" value="Unassembled WGS sequence"/>
</dbReference>